<accession>A0ABP1FRD7</accession>
<feature type="transmembrane region" description="Helical" evidence="8">
    <location>
        <begin position="260"/>
        <end position="284"/>
    </location>
</feature>
<organism evidence="11 12">
    <name type="scientific">Coccomyxa viridis</name>
    <dbReference type="NCBI Taxonomy" id="1274662"/>
    <lineage>
        <taxon>Eukaryota</taxon>
        <taxon>Viridiplantae</taxon>
        <taxon>Chlorophyta</taxon>
        <taxon>core chlorophytes</taxon>
        <taxon>Trebouxiophyceae</taxon>
        <taxon>Trebouxiophyceae incertae sedis</taxon>
        <taxon>Coccomyxaceae</taxon>
        <taxon>Coccomyxa</taxon>
    </lineage>
</organism>
<dbReference type="PANTHER" id="PTHR44329">
    <property type="entry name" value="SERINE/THREONINE-PROTEIN KINASE TNNI3K-RELATED"/>
    <property type="match status" value="1"/>
</dbReference>
<keyword evidence="8" id="KW-0472">Membrane</keyword>
<dbReference type="Gene3D" id="3.30.200.20">
    <property type="entry name" value="Phosphorylase Kinase, domain 1"/>
    <property type="match status" value="1"/>
</dbReference>
<feature type="compositionally biased region" description="Acidic residues" evidence="7">
    <location>
        <begin position="623"/>
        <end position="632"/>
    </location>
</feature>
<keyword evidence="5 6" id="KW-0067">ATP-binding</keyword>
<dbReference type="Gene3D" id="1.10.510.10">
    <property type="entry name" value="Transferase(Phosphotransferase) domain 1"/>
    <property type="match status" value="1"/>
</dbReference>
<evidence type="ECO:0000313" key="12">
    <source>
        <dbReference type="Proteomes" id="UP001497392"/>
    </source>
</evidence>
<feature type="region of interest" description="Disordered" evidence="7">
    <location>
        <begin position="618"/>
        <end position="683"/>
    </location>
</feature>
<proteinExistence type="predicted"/>
<dbReference type="InterPro" id="IPR011009">
    <property type="entry name" value="Kinase-like_dom_sf"/>
</dbReference>
<feature type="chain" id="PRO_5046571214" evidence="9">
    <location>
        <begin position="26"/>
        <end position="956"/>
    </location>
</feature>
<dbReference type="Proteomes" id="UP001497392">
    <property type="component" value="Unassembled WGS sequence"/>
</dbReference>
<evidence type="ECO:0000256" key="9">
    <source>
        <dbReference type="SAM" id="SignalP"/>
    </source>
</evidence>
<evidence type="ECO:0000259" key="10">
    <source>
        <dbReference type="PROSITE" id="PS50011"/>
    </source>
</evidence>
<keyword evidence="2" id="KW-0808">Transferase</keyword>
<evidence type="ECO:0000313" key="11">
    <source>
        <dbReference type="EMBL" id="CAL5220627.1"/>
    </source>
</evidence>
<dbReference type="InterPro" id="IPR008271">
    <property type="entry name" value="Ser/Thr_kinase_AS"/>
</dbReference>
<dbReference type="PROSITE" id="PS00107">
    <property type="entry name" value="PROTEIN_KINASE_ATP"/>
    <property type="match status" value="1"/>
</dbReference>
<feature type="binding site" evidence="6">
    <location>
        <position position="360"/>
    </location>
    <ligand>
        <name>ATP</name>
        <dbReference type="ChEBI" id="CHEBI:30616"/>
    </ligand>
</feature>
<feature type="compositionally biased region" description="Basic and acidic residues" evidence="7">
    <location>
        <begin position="540"/>
        <end position="571"/>
    </location>
</feature>
<keyword evidence="9" id="KW-0732">Signal</keyword>
<dbReference type="PROSITE" id="PS50011">
    <property type="entry name" value="PROTEIN_KINASE_DOM"/>
    <property type="match status" value="1"/>
</dbReference>
<sequence>MVHRVGVGLTLWALLPLWLASTAFANDQQSIISLNSHGPETRVVSNATDLGEALQAHEVTNIIIKGRVHLKKENWVAKGTALISKGRHVVLQSENVAPASAVLDFGLLTDAIHVAPGAHLEFQRLHVPNSGNRKLAHPTPRTRLHVAGAFALWPSLTLAKGSQMSMHDCVFYYWSDEQWDSCDKFREAATPILNPDGVPNLLDWRASGTQVSIRGVQRTTSRLVDITTKEDVGTVTMTRTNHTLVCVPDTFQERERSPHLLLGALGVSFTMLAAGVAAWYLGMLDFNFSREPRRTNSSGGSTDADGIKVINRSTLDSLAELLRQRERATIGGLELGEMLGRGSFGRVYKGRWCGGLVAVKIVAHNCALSSLAEVLRESALSTSIQHPNVVTTFKVRTVRSRDGVYTNPVSTWLHGTDNDLDSIAGSHQELLNKALSQAGPSGSVSGTEKPEKRSQSLLASMRQAKDSAMFDPPPLKSFRSVPPQVPVGVAPTGMEQQDSLAAGQIRSLEAGKMDADAPDAFQNLLARLKQSQHMHMIADTSEKSSKAAGDLKDGLKDRCPEEGSRPSDDSARPTYEADGASDSRDMDDISDDGSDTAEPLTMEHKAGCRQWPPYQHHAVESHPEDEEADDEPQPLTKDIKGGALSMSLPDRSGPAAAYSAFRPPPSPFRAKPSDSAEGEDSNADSHAPLLAIAAYLGKAGAKNAFADSTEETSSGGLSHRALNGHAGKGRVMSYSPGAEEQHKGELSKARQHGVELLETWLILEYCDCGSLEDATLEGKYVDDLKSGLLCLMDIAAGMEHLHSMGVLHGDLKGANVLLKSAMTSAWDPRGYVCKLADFGLSRVMEHNRTHVSTATFGTAAYMPAELLLEGKMTKAADVYGFSMLAWELFTGEQLFQGLRQSQVICKVMTGWRPPVPENLPEGCANLLTKCWSAEASDRPSFAEALQELRKLVSALL</sequence>
<protein>
    <submittedName>
        <fullName evidence="11">G2670 protein</fullName>
    </submittedName>
</protein>
<feature type="signal peptide" evidence="9">
    <location>
        <begin position="1"/>
        <end position="25"/>
    </location>
</feature>
<dbReference type="PANTHER" id="PTHR44329:SF214">
    <property type="entry name" value="PROTEIN KINASE DOMAIN-CONTAINING PROTEIN"/>
    <property type="match status" value="1"/>
</dbReference>
<dbReference type="Pfam" id="PF07714">
    <property type="entry name" value="PK_Tyr_Ser-Thr"/>
    <property type="match status" value="2"/>
</dbReference>
<evidence type="ECO:0000256" key="3">
    <source>
        <dbReference type="ARBA" id="ARBA00022741"/>
    </source>
</evidence>
<dbReference type="PROSITE" id="PS00108">
    <property type="entry name" value="PROTEIN_KINASE_ST"/>
    <property type="match status" value="1"/>
</dbReference>
<evidence type="ECO:0000256" key="8">
    <source>
        <dbReference type="SAM" id="Phobius"/>
    </source>
</evidence>
<keyword evidence="8" id="KW-0812">Transmembrane</keyword>
<keyword evidence="3 6" id="KW-0547">Nucleotide-binding</keyword>
<dbReference type="EMBL" id="CAXHTA020000004">
    <property type="protein sequence ID" value="CAL5220627.1"/>
    <property type="molecule type" value="Genomic_DNA"/>
</dbReference>
<gene>
    <name evidence="11" type="primary">g2670</name>
    <name evidence="11" type="ORF">VP750_LOCUS2286</name>
</gene>
<feature type="domain" description="Protein kinase" evidence="10">
    <location>
        <begin position="690"/>
        <end position="952"/>
    </location>
</feature>
<keyword evidence="4" id="KW-0418">Kinase</keyword>
<evidence type="ECO:0000256" key="1">
    <source>
        <dbReference type="ARBA" id="ARBA00022527"/>
    </source>
</evidence>
<comment type="caution">
    <text evidence="11">The sequence shown here is derived from an EMBL/GenBank/DDBJ whole genome shotgun (WGS) entry which is preliminary data.</text>
</comment>
<feature type="compositionally biased region" description="Polar residues" evidence="7">
    <location>
        <begin position="437"/>
        <end position="446"/>
    </location>
</feature>
<evidence type="ECO:0000256" key="7">
    <source>
        <dbReference type="SAM" id="MobiDB-lite"/>
    </source>
</evidence>
<dbReference type="InterPro" id="IPR001245">
    <property type="entry name" value="Ser-Thr/Tyr_kinase_cat_dom"/>
</dbReference>
<dbReference type="SUPFAM" id="SSF56112">
    <property type="entry name" value="Protein kinase-like (PK-like)"/>
    <property type="match status" value="1"/>
</dbReference>
<evidence type="ECO:0000256" key="5">
    <source>
        <dbReference type="ARBA" id="ARBA00022840"/>
    </source>
</evidence>
<keyword evidence="1" id="KW-0723">Serine/threonine-protein kinase</keyword>
<name>A0ABP1FRD7_9CHLO</name>
<feature type="region of interest" description="Disordered" evidence="7">
    <location>
        <begin position="539"/>
        <end position="599"/>
    </location>
</feature>
<dbReference type="InterPro" id="IPR017441">
    <property type="entry name" value="Protein_kinase_ATP_BS"/>
</dbReference>
<reference evidence="11 12" key="1">
    <citation type="submission" date="2024-06" db="EMBL/GenBank/DDBJ databases">
        <authorList>
            <person name="Kraege A."/>
            <person name="Thomma B."/>
        </authorList>
    </citation>
    <scope>NUCLEOTIDE SEQUENCE [LARGE SCALE GENOMIC DNA]</scope>
</reference>
<dbReference type="SMART" id="SM00220">
    <property type="entry name" value="S_TKc"/>
    <property type="match status" value="1"/>
</dbReference>
<dbReference type="InterPro" id="IPR000719">
    <property type="entry name" value="Prot_kinase_dom"/>
</dbReference>
<feature type="region of interest" description="Disordered" evidence="7">
    <location>
        <begin position="437"/>
        <end position="461"/>
    </location>
</feature>
<evidence type="ECO:0000256" key="6">
    <source>
        <dbReference type="PROSITE-ProRule" id="PRU10141"/>
    </source>
</evidence>
<dbReference type="InterPro" id="IPR051681">
    <property type="entry name" value="Ser/Thr_Kinases-Pseudokinases"/>
</dbReference>
<keyword evidence="12" id="KW-1185">Reference proteome</keyword>
<evidence type="ECO:0000256" key="2">
    <source>
        <dbReference type="ARBA" id="ARBA00022679"/>
    </source>
</evidence>
<evidence type="ECO:0000256" key="4">
    <source>
        <dbReference type="ARBA" id="ARBA00022777"/>
    </source>
</evidence>
<keyword evidence="8" id="KW-1133">Transmembrane helix</keyword>